<evidence type="ECO:0000256" key="6">
    <source>
        <dbReference type="HAMAP-Rule" id="MF_00031"/>
    </source>
</evidence>
<dbReference type="InterPro" id="IPR010994">
    <property type="entry name" value="RuvA_2-like"/>
</dbReference>
<dbReference type="AlphaFoldDB" id="A0A660SDC3"/>
<dbReference type="SUPFAM" id="SSF46929">
    <property type="entry name" value="DNA helicase RuvA subunit, C-terminal domain"/>
    <property type="match status" value="1"/>
</dbReference>
<evidence type="ECO:0000256" key="4">
    <source>
        <dbReference type="ARBA" id="ARBA00023172"/>
    </source>
</evidence>
<proteinExistence type="inferred from homology"/>
<dbReference type="HAMAP" id="MF_00031">
    <property type="entry name" value="DNA_HJ_migration_RuvA"/>
    <property type="match status" value="1"/>
</dbReference>
<dbReference type="GO" id="GO:0006281">
    <property type="term" value="P:DNA repair"/>
    <property type="evidence" value="ECO:0007669"/>
    <property type="project" value="UniProtKB-UniRule"/>
</dbReference>
<comment type="caution">
    <text evidence="8">The sequence shown here is derived from an EMBL/GenBank/DDBJ whole genome shotgun (WGS) entry which is preliminary data.</text>
</comment>
<dbReference type="GO" id="GO:0006310">
    <property type="term" value="P:DNA recombination"/>
    <property type="evidence" value="ECO:0007669"/>
    <property type="project" value="UniProtKB-UniRule"/>
</dbReference>
<organism evidence="8 9">
    <name type="scientific">candidate division TA06 bacterium</name>
    <dbReference type="NCBI Taxonomy" id="2250710"/>
    <lineage>
        <taxon>Bacteria</taxon>
        <taxon>Bacteria division TA06</taxon>
    </lineage>
</organism>
<feature type="domain" description="Helix-hairpin-helix DNA-binding motif class 1" evidence="7">
    <location>
        <begin position="109"/>
        <end position="128"/>
    </location>
</feature>
<dbReference type="SUPFAM" id="SSF47781">
    <property type="entry name" value="RuvA domain 2-like"/>
    <property type="match status" value="1"/>
</dbReference>
<evidence type="ECO:0000313" key="9">
    <source>
        <dbReference type="Proteomes" id="UP000271125"/>
    </source>
</evidence>
<reference evidence="8 9" key="1">
    <citation type="submission" date="2018-06" db="EMBL/GenBank/DDBJ databases">
        <title>Extensive metabolic versatility and redundancy in microbially diverse, dynamic hydrothermal sediments.</title>
        <authorList>
            <person name="Dombrowski N."/>
            <person name="Teske A."/>
            <person name="Baker B.J."/>
        </authorList>
    </citation>
    <scope>NUCLEOTIDE SEQUENCE [LARGE SCALE GENOMIC DNA]</scope>
    <source>
        <strain evidence="8">B10_G13</strain>
    </source>
</reference>
<dbReference type="CDD" id="cd14332">
    <property type="entry name" value="UBA_RuvA_C"/>
    <property type="match status" value="1"/>
</dbReference>
<keyword evidence="4 6" id="KW-0233">DNA recombination</keyword>
<dbReference type="GO" id="GO:0005524">
    <property type="term" value="F:ATP binding"/>
    <property type="evidence" value="ECO:0007669"/>
    <property type="project" value="InterPro"/>
</dbReference>
<dbReference type="SMART" id="SM00278">
    <property type="entry name" value="HhH1"/>
    <property type="match status" value="2"/>
</dbReference>
<dbReference type="GO" id="GO:0009378">
    <property type="term" value="F:four-way junction helicase activity"/>
    <property type="evidence" value="ECO:0007669"/>
    <property type="project" value="InterPro"/>
</dbReference>
<evidence type="ECO:0000313" key="8">
    <source>
        <dbReference type="EMBL" id="RKX68552.1"/>
    </source>
</evidence>
<dbReference type="GO" id="GO:0048476">
    <property type="term" value="C:Holliday junction resolvase complex"/>
    <property type="evidence" value="ECO:0007669"/>
    <property type="project" value="UniProtKB-UniRule"/>
</dbReference>
<keyword evidence="2 6" id="KW-0227">DNA damage</keyword>
<keyword evidence="3 6" id="KW-0238">DNA-binding</keyword>
<dbReference type="GO" id="GO:0009379">
    <property type="term" value="C:Holliday junction helicase complex"/>
    <property type="evidence" value="ECO:0007669"/>
    <property type="project" value="InterPro"/>
</dbReference>
<dbReference type="InterPro" id="IPR012340">
    <property type="entry name" value="NA-bd_OB-fold"/>
</dbReference>
<dbReference type="InterPro" id="IPR003583">
    <property type="entry name" value="Hlx-hairpin-Hlx_DNA-bd_motif"/>
</dbReference>
<feature type="region of interest" description="Domain III" evidence="6">
    <location>
        <begin position="146"/>
        <end position="192"/>
    </location>
</feature>
<comment type="caution">
    <text evidence="6">Lacks conserved residue(s) required for the propagation of feature annotation.</text>
</comment>
<evidence type="ECO:0000259" key="7">
    <source>
        <dbReference type="SMART" id="SM00278"/>
    </source>
</evidence>
<comment type="function">
    <text evidence="6">The RuvA-RuvB-RuvC complex processes Holliday junction (HJ) DNA during genetic recombination and DNA repair, while the RuvA-RuvB complex plays an important role in the rescue of blocked DNA replication forks via replication fork reversal (RFR). RuvA specifically binds to HJ cruciform DNA, conferring on it an open structure. The RuvB hexamer acts as an ATP-dependent pump, pulling dsDNA into and through the RuvAB complex. HJ branch migration allows RuvC to scan DNA until it finds its consensus sequence, where it cleaves and resolves the cruciform DNA.</text>
</comment>
<comment type="subunit">
    <text evidence="6">Homotetramer. Forms an RuvA(8)-RuvB(12)-Holliday junction (HJ) complex. HJ DNA is sandwiched between 2 RuvA tetramers; dsDNA enters through RuvA and exits via RuvB. An RuvB hexamer assembles on each DNA strand where it exits the tetramer. Each RuvB hexamer is contacted by two RuvA subunits (via domain III) on 2 adjacent RuvB subunits; this complex drives branch migration. In the full resolvosome a probable DNA-RuvA(4)-RuvB(12)-RuvC(2) complex forms which resolves the HJ.</text>
</comment>
<dbReference type="Gene3D" id="2.40.50.140">
    <property type="entry name" value="Nucleic acid-binding proteins"/>
    <property type="match status" value="1"/>
</dbReference>
<dbReference type="Gene3D" id="1.10.8.10">
    <property type="entry name" value="DNA helicase RuvA subunit, C-terminal domain"/>
    <property type="match status" value="1"/>
</dbReference>
<sequence length="192" mass="21747">MMIDRITGKLIYKAPLSCVIDVGGVGYILNISVFTSSSLPKIDSIVTLLTKLMIRQDKIDFFGFMNEKERQMFDDLISISGIGPRTALSMLSGFSPDEIMENVSNGNIEQLSKIKGIGKRTAERLYVELKNKLNIKQTIFTPIRDNKFNDACKALVQLGFRRNDIEIKISNILKLESDLSIEEIIRKVLKER</sequence>
<feature type="domain" description="Helix-hairpin-helix DNA-binding motif class 1" evidence="7">
    <location>
        <begin position="74"/>
        <end position="93"/>
    </location>
</feature>
<dbReference type="Pfam" id="PF14520">
    <property type="entry name" value="HHH_5"/>
    <property type="match status" value="1"/>
</dbReference>
<dbReference type="Pfam" id="PF07499">
    <property type="entry name" value="RuvA_C"/>
    <property type="match status" value="1"/>
</dbReference>
<accession>A0A660SDC3</accession>
<dbReference type="NCBIfam" id="TIGR00084">
    <property type="entry name" value="ruvA"/>
    <property type="match status" value="1"/>
</dbReference>
<dbReference type="Pfam" id="PF01330">
    <property type="entry name" value="RuvA_N"/>
    <property type="match status" value="1"/>
</dbReference>
<dbReference type="Gene3D" id="1.10.150.20">
    <property type="entry name" value="5' to 3' exonuclease, C-terminal subdomain"/>
    <property type="match status" value="1"/>
</dbReference>
<keyword evidence="1 6" id="KW-0963">Cytoplasm</keyword>
<dbReference type="GO" id="GO:0005737">
    <property type="term" value="C:cytoplasm"/>
    <property type="evidence" value="ECO:0007669"/>
    <property type="project" value="UniProtKB-SubCell"/>
</dbReference>
<dbReference type="GO" id="GO:0000400">
    <property type="term" value="F:four-way junction DNA binding"/>
    <property type="evidence" value="ECO:0007669"/>
    <property type="project" value="UniProtKB-UniRule"/>
</dbReference>
<keyword evidence="8" id="KW-0378">Hydrolase</keyword>
<evidence type="ECO:0000256" key="5">
    <source>
        <dbReference type="ARBA" id="ARBA00023204"/>
    </source>
</evidence>
<keyword evidence="5 6" id="KW-0234">DNA repair</keyword>
<protein>
    <recommendedName>
        <fullName evidence="6">Holliday junction branch migration complex subunit RuvA</fullName>
    </recommendedName>
</protein>
<dbReference type="InterPro" id="IPR011114">
    <property type="entry name" value="RuvA_C"/>
</dbReference>
<evidence type="ECO:0000256" key="3">
    <source>
        <dbReference type="ARBA" id="ARBA00023125"/>
    </source>
</evidence>
<evidence type="ECO:0000256" key="2">
    <source>
        <dbReference type="ARBA" id="ARBA00022763"/>
    </source>
</evidence>
<name>A0A660SDC3_UNCT6</name>
<dbReference type="InterPro" id="IPR000085">
    <property type="entry name" value="RuvA"/>
</dbReference>
<comment type="domain">
    <text evidence="6">Has three domains with a flexible linker between the domains II and III and assumes an 'L' shape. Domain III is highly mobile and contacts RuvB.</text>
</comment>
<gene>
    <name evidence="6 8" type="primary">ruvA</name>
    <name evidence="8" type="ORF">DRP43_05460</name>
</gene>
<feature type="region of interest" description="Domain I" evidence="6">
    <location>
        <begin position="2"/>
        <end position="65"/>
    </location>
</feature>
<comment type="similarity">
    <text evidence="6">Belongs to the RuvA family.</text>
</comment>
<dbReference type="Proteomes" id="UP000271125">
    <property type="component" value="Unassembled WGS sequence"/>
</dbReference>
<dbReference type="InterPro" id="IPR013849">
    <property type="entry name" value="DNA_helicase_Holl-junc_RuvA_I"/>
</dbReference>
<dbReference type="SUPFAM" id="SSF50249">
    <property type="entry name" value="Nucleic acid-binding proteins"/>
    <property type="match status" value="1"/>
</dbReference>
<dbReference type="GO" id="GO:0016787">
    <property type="term" value="F:hydrolase activity"/>
    <property type="evidence" value="ECO:0007669"/>
    <property type="project" value="UniProtKB-KW"/>
</dbReference>
<dbReference type="EMBL" id="QNBD01000261">
    <property type="protein sequence ID" value="RKX68552.1"/>
    <property type="molecule type" value="Genomic_DNA"/>
</dbReference>
<dbReference type="InterPro" id="IPR036267">
    <property type="entry name" value="RuvA_C_sf"/>
</dbReference>
<evidence type="ECO:0000256" key="1">
    <source>
        <dbReference type="ARBA" id="ARBA00022490"/>
    </source>
</evidence>
<comment type="subcellular location">
    <subcellularLocation>
        <location evidence="6">Cytoplasm</location>
    </subcellularLocation>
</comment>